<protein>
    <submittedName>
        <fullName evidence="7">Sigma-70 family RNA polymerase sigma factor</fullName>
    </submittedName>
</protein>
<dbReference type="InterPro" id="IPR013324">
    <property type="entry name" value="RNA_pol_sigma_r3/r4-like"/>
</dbReference>
<evidence type="ECO:0000313" key="8">
    <source>
        <dbReference type="Proteomes" id="UP000711047"/>
    </source>
</evidence>
<keyword evidence="4" id="KW-0804">Transcription</keyword>
<dbReference type="SUPFAM" id="SSF88659">
    <property type="entry name" value="Sigma3 and sigma4 domains of RNA polymerase sigma factors"/>
    <property type="match status" value="1"/>
</dbReference>
<dbReference type="InterPro" id="IPR039425">
    <property type="entry name" value="RNA_pol_sigma-70-like"/>
</dbReference>
<dbReference type="InterPro" id="IPR036388">
    <property type="entry name" value="WH-like_DNA-bd_sf"/>
</dbReference>
<evidence type="ECO:0000256" key="1">
    <source>
        <dbReference type="ARBA" id="ARBA00010641"/>
    </source>
</evidence>
<dbReference type="EMBL" id="JABMKX010000001">
    <property type="protein sequence ID" value="NQX43809.1"/>
    <property type="molecule type" value="Genomic_DNA"/>
</dbReference>
<dbReference type="PANTHER" id="PTHR43133:SF51">
    <property type="entry name" value="RNA POLYMERASE SIGMA FACTOR"/>
    <property type="match status" value="1"/>
</dbReference>
<feature type="domain" description="RNA polymerase sigma-70 region 2" evidence="5">
    <location>
        <begin position="29"/>
        <end position="90"/>
    </location>
</feature>
<evidence type="ECO:0000256" key="2">
    <source>
        <dbReference type="ARBA" id="ARBA00023015"/>
    </source>
</evidence>
<evidence type="ECO:0000259" key="5">
    <source>
        <dbReference type="Pfam" id="PF04542"/>
    </source>
</evidence>
<dbReference type="Gene3D" id="1.10.1740.10">
    <property type="match status" value="1"/>
</dbReference>
<dbReference type="Proteomes" id="UP000711047">
    <property type="component" value="Unassembled WGS sequence"/>
</dbReference>
<gene>
    <name evidence="7" type="ORF">HQN87_00580</name>
</gene>
<dbReference type="SUPFAM" id="SSF88946">
    <property type="entry name" value="Sigma2 domain of RNA polymerase sigma factors"/>
    <property type="match status" value="1"/>
</dbReference>
<dbReference type="Gene3D" id="1.10.10.10">
    <property type="entry name" value="Winged helix-like DNA-binding domain superfamily/Winged helix DNA-binding domain"/>
    <property type="match status" value="1"/>
</dbReference>
<organism evidence="7 8">
    <name type="scientific">Paenibacillus tritici</name>
    <dbReference type="NCBI Taxonomy" id="1873425"/>
    <lineage>
        <taxon>Bacteria</taxon>
        <taxon>Bacillati</taxon>
        <taxon>Bacillota</taxon>
        <taxon>Bacilli</taxon>
        <taxon>Bacillales</taxon>
        <taxon>Paenibacillaceae</taxon>
        <taxon>Paenibacillus</taxon>
    </lineage>
</organism>
<dbReference type="InterPro" id="IPR013249">
    <property type="entry name" value="RNA_pol_sigma70_r4_t2"/>
</dbReference>
<proteinExistence type="inferred from homology"/>
<sequence length="174" mass="20371">MENTWEGERVRLLSEQEQLFIGRVLEQKKILYSIAYSYLRSEAEALEMVQETTYRAWVKRYSLKDGDRFAPWLTRILINCCKDELKRRKRLAAPVPDRAGGGLQEMTSDRKLDMERALEGVKPKYRQVLVLKYYRDMTLTEIAAVLGKPEGTVKTWLNKGLKQLRDKMRIRGGL</sequence>
<evidence type="ECO:0000256" key="4">
    <source>
        <dbReference type="ARBA" id="ARBA00023163"/>
    </source>
</evidence>
<keyword evidence="2" id="KW-0805">Transcription regulation</keyword>
<dbReference type="PANTHER" id="PTHR43133">
    <property type="entry name" value="RNA POLYMERASE ECF-TYPE SIGMA FACTO"/>
    <property type="match status" value="1"/>
</dbReference>
<name>A0ABX2DGR1_9BACL</name>
<evidence type="ECO:0000256" key="3">
    <source>
        <dbReference type="ARBA" id="ARBA00023082"/>
    </source>
</evidence>
<keyword evidence="8" id="KW-1185">Reference proteome</keyword>
<feature type="domain" description="RNA polymerase sigma factor 70 region 4 type 2" evidence="6">
    <location>
        <begin position="113"/>
        <end position="164"/>
    </location>
</feature>
<dbReference type="CDD" id="cd06171">
    <property type="entry name" value="Sigma70_r4"/>
    <property type="match status" value="1"/>
</dbReference>
<dbReference type="Pfam" id="PF08281">
    <property type="entry name" value="Sigma70_r4_2"/>
    <property type="match status" value="1"/>
</dbReference>
<dbReference type="InterPro" id="IPR007627">
    <property type="entry name" value="RNA_pol_sigma70_r2"/>
</dbReference>
<dbReference type="InterPro" id="IPR013325">
    <property type="entry name" value="RNA_pol_sigma_r2"/>
</dbReference>
<dbReference type="NCBIfam" id="TIGR02937">
    <property type="entry name" value="sigma70-ECF"/>
    <property type="match status" value="1"/>
</dbReference>
<comment type="similarity">
    <text evidence="1">Belongs to the sigma-70 factor family. ECF subfamily.</text>
</comment>
<accession>A0ABX2DGR1</accession>
<dbReference type="RefSeq" id="WP_173126167.1">
    <property type="nucleotide sequence ID" value="NZ_JABMKX010000001.1"/>
</dbReference>
<dbReference type="Pfam" id="PF04542">
    <property type="entry name" value="Sigma70_r2"/>
    <property type="match status" value="1"/>
</dbReference>
<dbReference type="InterPro" id="IPR014284">
    <property type="entry name" value="RNA_pol_sigma-70_dom"/>
</dbReference>
<reference evidence="7 8" key="1">
    <citation type="submission" date="2020-05" db="EMBL/GenBank/DDBJ databases">
        <title>Paenibacillus glebae, sp. nov., Paenibacillus humi sp. nov., Paenibacillus pedi sp. nov., Paenibacillus terrestris sp. nov. and Paenibacillus terricola sp. nov., isolated from a forest top soil sample.</title>
        <authorList>
            <person name="Qi S."/>
            <person name="Carlier A."/>
            <person name="Cnockaert M."/>
            <person name="Vandamme P."/>
        </authorList>
    </citation>
    <scope>NUCLEOTIDE SEQUENCE [LARGE SCALE GENOMIC DNA]</scope>
    <source>
        <strain evidence="7 8">LMG 29502</strain>
    </source>
</reference>
<evidence type="ECO:0000313" key="7">
    <source>
        <dbReference type="EMBL" id="NQX43809.1"/>
    </source>
</evidence>
<keyword evidence="3" id="KW-0731">Sigma factor</keyword>
<evidence type="ECO:0000259" key="6">
    <source>
        <dbReference type="Pfam" id="PF08281"/>
    </source>
</evidence>
<comment type="caution">
    <text evidence="7">The sequence shown here is derived from an EMBL/GenBank/DDBJ whole genome shotgun (WGS) entry which is preliminary data.</text>
</comment>